<dbReference type="PANTHER" id="PTHR34220">
    <property type="entry name" value="SENSOR HISTIDINE KINASE YPDA"/>
    <property type="match status" value="1"/>
</dbReference>
<dbReference type="PROSITE" id="PS50885">
    <property type="entry name" value="HAMP"/>
    <property type="match status" value="1"/>
</dbReference>
<dbReference type="PRINTS" id="PR00344">
    <property type="entry name" value="BCTRLSENSOR"/>
</dbReference>
<evidence type="ECO:0000259" key="8">
    <source>
        <dbReference type="PROSITE" id="PS50109"/>
    </source>
</evidence>
<evidence type="ECO:0000256" key="6">
    <source>
        <dbReference type="ARBA" id="ARBA00022777"/>
    </source>
</evidence>
<dbReference type="SUPFAM" id="SSF158472">
    <property type="entry name" value="HAMP domain-like"/>
    <property type="match status" value="1"/>
</dbReference>
<evidence type="ECO:0000256" key="5">
    <source>
        <dbReference type="ARBA" id="ARBA00022679"/>
    </source>
</evidence>
<dbReference type="Pfam" id="PF02518">
    <property type="entry name" value="HATPase_c"/>
    <property type="match status" value="1"/>
</dbReference>
<dbReference type="InterPro" id="IPR005467">
    <property type="entry name" value="His_kinase_dom"/>
</dbReference>
<dbReference type="Pfam" id="PF06580">
    <property type="entry name" value="His_kinase"/>
    <property type="match status" value="1"/>
</dbReference>
<dbReference type="InterPro" id="IPR003594">
    <property type="entry name" value="HATPase_dom"/>
</dbReference>
<keyword evidence="7" id="KW-0472">Membrane</keyword>
<dbReference type="GO" id="GO:0016020">
    <property type="term" value="C:membrane"/>
    <property type="evidence" value="ECO:0007669"/>
    <property type="project" value="UniProtKB-SubCell"/>
</dbReference>
<gene>
    <name evidence="10" type="ORF">SPIROBIBN47_10059</name>
</gene>
<evidence type="ECO:0000256" key="2">
    <source>
        <dbReference type="ARBA" id="ARBA00004370"/>
    </source>
</evidence>
<proteinExistence type="predicted"/>
<dbReference type="GO" id="GO:0000155">
    <property type="term" value="F:phosphorelay sensor kinase activity"/>
    <property type="evidence" value="ECO:0007669"/>
    <property type="project" value="InterPro"/>
</dbReference>
<evidence type="ECO:0000313" key="10">
    <source>
        <dbReference type="EMBL" id="SLM09764.1"/>
    </source>
</evidence>
<dbReference type="EC" id="2.7.13.3" evidence="3"/>
<dbReference type="InterPro" id="IPR004358">
    <property type="entry name" value="Sig_transdc_His_kin-like_C"/>
</dbReference>
<keyword evidence="7" id="KW-1133">Transmembrane helix</keyword>
<dbReference type="AlphaFoldDB" id="A0A3P3XEY2"/>
<dbReference type="PANTHER" id="PTHR34220:SF7">
    <property type="entry name" value="SENSOR HISTIDINE KINASE YPDA"/>
    <property type="match status" value="1"/>
</dbReference>
<evidence type="ECO:0000256" key="3">
    <source>
        <dbReference type="ARBA" id="ARBA00012438"/>
    </source>
</evidence>
<comment type="subcellular location">
    <subcellularLocation>
        <location evidence="2">Membrane</location>
    </subcellularLocation>
</comment>
<dbReference type="InterPro" id="IPR050640">
    <property type="entry name" value="Bact_2-comp_sensor_kinase"/>
</dbReference>
<keyword evidence="5" id="KW-0808">Transferase</keyword>
<feature type="transmembrane region" description="Helical" evidence="7">
    <location>
        <begin position="23"/>
        <end position="46"/>
    </location>
</feature>
<dbReference type="EMBL" id="FWDM01000001">
    <property type="protein sequence ID" value="SLM09764.1"/>
    <property type="molecule type" value="Genomic_DNA"/>
</dbReference>
<organism evidence="10">
    <name type="scientific">uncultured spirochete</name>
    <dbReference type="NCBI Taxonomy" id="156406"/>
    <lineage>
        <taxon>Bacteria</taxon>
        <taxon>Pseudomonadati</taxon>
        <taxon>Spirochaetota</taxon>
        <taxon>Spirochaetia</taxon>
        <taxon>Spirochaetales</taxon>
        <taxon>environmental samples</taxon>
    </lineage>
</organism>
<evidence type="ECO:0000259" key="9">
    <source>
        <dbReference type="PROSITE" id="PS50885"/>
    </source>
</evidence>
<dbReference type="InterPro" id="IPR036890">
    <property type="entry name" value="HATPase_C_sf"/>
</dbReference>
<keyword evidence="6 10" id="KW-0418">Kinase</keyword>
<dbReference type="Pfam" id="PF00672">
    <property type="entry name" value="HAMP"/>
    <property type="match status" value="1"/>
</dbReference>
<evidence type="ECO:0000256" key="4">
    <source>
        <dbReference type="ARBA" id="ARBA00022553"/>
    </source>
</evidence>
<name>A0A3P3XEY2_9SPIR</name>
<dbReference type="CDD" id="cd06225">
    <property type="entry name" value="HAMP"/>
    <property type="match status" value="1"/>
</dbReference>
<accession>A0A3P3XEY2</accession>
<feature type="domain" description="Histidine kinase" evidence="8">
    <location>
        <begin position="395"/>
        <end position="500"/>
    </location>
</feature>
<dbReference type="Gene3D" id="6.10.340.10">
    <property type="match status" value="1"/>
</dbReference>
<feature type="transmembrane region" description="Helical" evidence="7">
    <location>
        <begin position="187"/>
        <end position="210"/>
    </location>
</feature>
<evidence type="ECO:0000256" key="1">
    <source>
        <dbReference type="ARBA" id="ARBA00000085"/>
    </source>
</evidence>
<dbReference type="SMART" id="SM00387">
    <property type="entry name" value="HATPase_c"/>
    <property type="match status" value="1"/>
</dbReference>
<keyword evidence="4" id="KW-0597">Phosphoprotein</keyword>
<sequence length="502" mass="56107">MIDLVSLARPWKPRRQGSLRNRIIVNSIIILLVLVIATSYTAFASFDLARSVELLFRNSISMEELRATLRETQESLTGYLSAKNSESLKDFIRTSTSLSNMKLRLNKENKVDDVFLLEKDLAFLVDSYLVSAEGAVQAKRGRNVTQYVSLYEEARRTASLIEFLSAKMDTIHLGQSLKGFSSYRANISLALVSNAVLLLAAFLLSIALIARYSYTITEPLARLSVAAEAVGRGEYDHPLPPYENEDEIRTLHDAFVNMQDSVQKAFAELTRKAELERSLMEERMRVLTYQHRLKDAELLALQTQINPHFLYNTLSAGWQLALAEGNEKTAEFLEKLAAFIRYALKPSTRFVLVSEEIECVRQYIWLLKLRFGERYRFRIEVQDEALGNETPALVLQPLVENAIAHGLRDIEEGGDVIVSARIEGETIRLSVSDSGKGMAKDDIARALSAADPEDTTPQRGIGLHNVVRRVALATGGLGKVEIESEPGHGTRITIVLPVGKPI</sequence>
<comment type="catalytic activity">
    <reaction evidence="1">
        <text>ATP + protein L-histidine = ADP + protein N-phospho-L-histidine.</text>
        <dbReference type="EC" id="2.7.13.3"/>
    </reaction>
</comment>
<protein>
    <recommendedName>
        <fullName evidence="3">histidine kinase</fullName>
        <ecNumber evidence="3">2.7.13.3</ecNumber>
    </recommendedName>
</protein>
<dbReference type="InterPro" id="IPR010559">
    <property type="entry name" value="Sig_transdc_His_kin_internal"/>
</dbReference>
<evidence type="ECO:0000256" key="7">
    <source>
        <dbReference type="SAM" id="Phobius"/>
    </source>
</evidence>
<dbReference type="SMART" id="SM00304">
    <property type="entry name" value="HAMP"/>
    <property type="match status" value="1"/>
</dbReference>
<dbReference type="SUPFAM" id="SSF55874">
    <property type="entry name" value="ATPase domain of HSP90 chaperone/DNA topoisomerase II/histidine kinase"/>
    <property type="match status" value="1"/>
</dbReference>
<dbReference type="PROSITE" id="PS50109">
    <property type="entry name" value="HIS_KIN"/>
    <property type="match status" value="1"/>
</dbReference>
<keyword evidence="7" id="KW-0812">Transmembrane</keyword>
<dbReference type="InterPro" id="IPR003660">
    <property type="entry name" value="HAMP_dom"/>
</dbReference>
<feature type="domain" description="HAMP" evidence="9">
    <location>
        <begin position="214"/>
        <end position="267"/>
    </location>
</feature>
<dbReference type="Gene3D" id="3.30.565.10">
    <property type="entry name" value="Histidine kinase-like ATPase, C-terminal domain"/>
    <property type="match status" value="1"/>
</dbReference>
<reference evidence="10" key="1">
    <citation type="submission" date="2017-02" db="EMBL/GenBank/DDBJ databases">
        <authorList>
            <person name="Regsiter A."/>
            <person name="William W."/>
        </authorList>
    </citation>
    <scope>NUCLEOTIDE SEQUENCE</scope>
    <source>
        <strain evidence="10">Bib</strain>
    </source>
</reference>